<keyword evidence="8" id="KW-0677">Repeat</keyword>
<comment type="similarity">
    <text evidence="4">Belongs to the multicopper oxidase family.</text>
</comment>
<accession>A0A0D7BFH7</accession>
<dbReference type="GO" id="GO:0046274">
    <property type="term" value="P:lignin catabolic process"/>
    <property type="evidence" value="ECO:0007669"/>
    <property type="project" value="UniProtKB-KW"/>
</dbReference>
<evidence type="ECO:0000256" key="2">
    <source>
        <dbReference type="ARBA" id="ARBA00001935"/>
    </source>
</evidence>
<dbReference type="Proteomes" id="UP000054007">
    <property type="component" value="Unassembled WGS sequence"/>
</dbReference>
<evidence type="ECO:0000256" key="1">
    <source>
        <dbReference type="ARBA" id="ARBA00000349"/>
    </source>
</evidence>
<dbReference type="PROSITE" id="PS00080">
    <property type="entry name" value="MULTICOPPER_OXIDASE2"/>
    <property type="match status" value="1"/>
</dbReference>
<evidence type="ECO:0000256" key="4">
    <source>
        <dbReference type="ARBA" id="ARBA00010609"/>
    </source>
</evidence>
<dbReference type="InterPro" id="IPR045087">
    <property type="entry name" value="Cu-oxidase_fam"/>
</dbReference>
<dbReference type="CDD" id="cd13903">
    <property type="entry name" value="CuRO_3_Tv-LCC_like"/>
    <property type="match status" value="1"/>
</dbReference>
<protein>
    <recommendedName>
        <fullName evidence="5">laccase</fullName>
        <ecNumber evidence="5">1.10.3.2</ecNumber>
    </recommendedName>
</protein>
<dbReference type="OrthoDB" id="2121828at2759"/>
<feature type="domain" description="Plastocyanin-like" evidence="16">
    <location>
        <begin position="85"/>
        <end position="201"/>
    </location>
</feature>
<dbReference type="InterPro" id="IPR033138">
    <property type="entry name" value="Cu_oxidase_CS"/>
</dbReference>
<dbReference type="SUPFAM" id="SSF49503">
    <property type="entry name" value="Cupredoxins"/>
    <property type="match status" value="3"/>
</dbReference>
<dbReference type="InterPro" id="IPR008972">
    <property type="entry name" value="Cupredoxin"/>
</dbReference>
<comment type="catalytic activity">
    <reaction evidence="1">
        <text>4 hydroquinone + O2 = 4 benzosemiquinone + 2 H2O</text>
        <dbReference type="Rhea" id="RHEA:11276"/>
        <dbReference type="ChEBI" id="CHEBI:15377"/>
        <dbReference type="ChEBI" id="CHEBI:15379"/>
        <dbReference type="ChEBI" id="CHEBI:17594"/>
        <dbReference type="ChEBI" id="CHEBI:17977"/>
        <dbReference type="EC" id="1.10.3.2"/>
    </reaction>
</comment>
<keyword evidence="18" id="KW-1185">Reference proteome</keyword>
<keyword evidence="7" id="KW-0479">Metal-binding</keyword>
<keyword evidence="9" id="KW-0560">Oxidoreductase</keyword>
<dbReference type="PANTHER" id="PTHR11709:SF511">
    <property type="entry name" value="LACCASE"/>
    <property type="match status" value="1"/>
</dbReference>
<evidence type="ECO:0000256" key="7">
    <source>
        <dbReference type="ARBA" id="ARBA00022723"/>
    </source>
</evidence>
<organism evidence="17 18">
    <name type="scientific">Cylindrobasidium torrendii FP15055 ss-10</name>
    <dbReference type="NCBI Taxonomy" id="1314674"/>
    <lineage>
        <taxon>Eukaryota</taxon>
        <taxon>Fungi</taxon>
        <taxon>Dikarya</taxon>
        <taxon>Basidiomycota</taxon>
        <taxon>Agaricomycotina</taxon>
        <taxon>Agaricomycetes</taxon>
        <taxon>Agaricomycetidae</taxon>
        <taxon>Agaricales</taxon>
        <taxon>Marasmiineae</taxon>
        <taxon>Physalacriaceae</taxon>
        <taxon>Cylindrobasidium</taxon>
    </lineage>
</organism>
<dbReference type="EC" id="1.10.3.2" evidence="5"/>
<dbReference type="Pfam" id="PF07732">
    <property type="entry name" value="Cu-oxidase_3"/>
    <property type="match status" value="1"/>
</dbReference>
<sequence>MHSAPSPTQNRQPDTWRGLEVLVWTWTSASTDKDSFWGLLALMNGIPSPPLRGPATLKENKLPAPYISLQSSIGPVADLHINNQHLLLDGYDRDGVFAEGQFPGPLITGYKGDNWDINVINDLEDPEMLTSTSIHWHGIFQRGSNWADGAAFVNQCPIVPGSSFHYKFHTPDQAGTFWYHSHLSTQYCDGLRGPMVMYDAEDPHADLYDVDDESTVITLSDWYHTVAPQLGGVPEPNSTLINGKGRYPGGPQNDLAVIRVEQGKRYRFRLINMSCAPNYVFSIDNHGFDIIEVDGENTLPLTVDSVQVFAGQRYSIVVTANQTVDNFWIRASPNEGPLDFDGGINSAVLRYEGASEEEPCVNRTMESSMPFVETNLHPLVNEGVPGNPWQDGADVNLNLQMTFNADTGDFAINGETFVHPTTPVLLQILSGVEPAQNLLPSGSVYELPLNKSIQISLPPAAAGSPHPFHLHGHSFDVVRSAGSAEYNYVDPVRRDVVSTGHDGDNVTIRFFTDNVGPWFLHCHIDWHLETGLAVILAEGGKDSSKMDPVPEAWNDLCPAYNALTDARLGGVLPAPE</sequence>
<evidence type="ECO:0000256" key="8">
    <source>
        <dbReference type="ARBA" id="ARBA00022737"/>
    </source>
</evidence>
<dbReference type="InterPro" id="IPR011706">
    <property type="entry name" value="Cu-oxidase_C"/>
</dbReference>
<evidence type="ECO:0000256" key="3">
    <source>
        <dbReference type="ARBA" id="ARBA00004613"/>
    </source>
</evidence>
<keyword evidence="6" id="KW-0964">Secreted</keyword>
<reference evidence="17 18" key="1">
    <citation type="journal article" date="2015" name="Fungal Genet. Biol.">
        <title>Evolution of novel wood decay mechanisms in Agaricales revealed by the genome sequences of Fistulina hepatica and Cylindrobasidium torrendii.</title>
        <authorList>
            <person name="Floudas D."/>
            <person name="Held B.W."/>
            <person name="Riley R."/>
            <person name="Nagy L.G."/>
            <person name="Koehler G."/>
            <person name="Ransdell A.S."/>
            <person name="Younus H."/>
            <person name="Chow J."/>
            <person name="Chiniquy J."/>
            <person name="Lipzen A."/>
            <person name="Tritt A."/>
            <person name="Sun H."/>
            <person name="Haridas S."/>
            <person name="LaButti K."/>
            <person name="Ohm R.A."/>
            <person name="Kues U."/>
            <person name="Blanchette R.A."/>
            <person name="Grigoriev I.V."/>
            <person name="Minto R.E."/>
            <person name="Hibbett D.S."/>
        </authorList>
    </citation>
    <scope>NUCLEOTIDE SEQUENCE [LARGE SCALE GENOMIC DNA]</scope>
    <source>
        <strain evidence="17 18">FP15055 ss-10</strain>
    </source>
</reference>
<dbReference type="Pfam" id="PF00394">
    <property type="entry name" value="Cu-oxidase"/>
    <property type="match status" value="1"/>
</dbReference>
<evidence type="ECO:0000256" key="5">
    <source>
        <dbReference type="ARBA" id="ARBA00012297"/>
    </source>
</evidence>
<dbReference type="InterPro" id="IPR001117">
    <property type="entry name" value="Cu-oxidase_2nd"/>
</dbReference>
<keyword evidence="10" id="KW-0186">Copper</keyword>
<dbReference type="FunFam" id="2.60.40.420:FF:000045">
    <property type="entry name" value="Laccase 2"/>
    <property type="match status" value="1"/>
</dbReference>
<comment type="cofactor">
    <cofactor evidence="2">
        <name>Cu cation</name>
        <dbReference type="ChEBI" id="CHEBI:23378"/>
    </cofactor>
</comment>
<dbReference type="PROSITE" id="PS00079">
    <property type="entry name" value="MULTICOPPER_OXIDASE1"/>
    <property type="match status" value="2"/>
</dbReference>
<evidence type="ECO:0000259" key="15">
    <source>
        <dbReference type="Pfam" id="PF07731"/>
    </source>
</evidence>
<name>A0A0D7BFH7_9AGAR</name>
<feature type="domain" description="Plastocyanin-like" evidence="14">
    <location>
        <begin position="213"/>
        <end position="354"/>
    </location>
</feature>
<keyword evidence="12" id="KW-0325">Glycoprotein</keyword>
<keyword evidence="11" id="KW-1015">Disulfide bond</keyword>
<proteinExistence type="inferred from homology"/>
<dbReference type="EMBL" id="KN880494">
    <property type="protein sequence ID" value="KIY68879.1"/>
    <property type="molecule type" value="Genomic_DNA"/>
</dbReference>
<evidence type="ECO:0000313" key="17">
    <source>
        <dbReference type="EMBL" id="KIY68879.1"/>
    </source>
</evidence>
<dbReference type="InterPro" id="IPR002355">
    <property type="entry name" value="Cu_oxidase_Cu_BS"/>
</dbReference>
<dbReference type="InterPro" id="IPR011707">
    <property type="entry name" value="Cu-oxidase-like_N"/>
</dbReference>
<evidence type="ECO:0000256" key="12">
    <source>
        <dbReference type="ARBA" id="ARBA00023180"/>
    </source>
</evidence>
<feature type="domain" description="Plastocyanin-like" evidence="15">
    <location>
        <begin position="418"/>
        <end position="538"/>
    </location>
</feature>
<dbReference type="PANTHER" id="PTHR11709">
    <property type="entry name" value="MULTI-COPPER OXIDASE"/>
    <property type="match status" value="1"/>
</dbReference>
<dbReference type="GO" id="GO:0052716">
    <property type="term" value="F:hydroquinone:oxygen oxidoreductase activity"/>
    <property type="evidence" value="ECO:0007669"/>
    <property type="project" value="UniProtKB-EC"/>
</dbReference>
<dbReference type="STRING" id="1314674.A0A0D7BFH7"/>
<evidence type="ECO:0000313" key="18">
    <source>
        <dbReference type="Proteomes" id="UP000054007"/>
    </source>
</evidence>
<evidence type="ECO:0000256" key="10">
    <source>
        <dbReference type="ARBA" id="ARBA00023008"/>
    </source>
</evidence>
<keyword evidence="13" id="KW-0439">Lignin degradation</keyword>
<dbReference type="Gene3D" id="2.60.40.420">
    <property type="entry name" value="Cupredoxins - blue copper proteins"/>
    <property type="match status" value="3"/>
</dbReference>
<comment type="subcellular location">
    <subcellularLocation>
        <location evidence="3">Secreted</location>
    </subcellularLocation>
</comment>
<dbReference type="GO" id="GO:0005576">
    <property type="term" value="C:extracellular region"/>
    <property type="evidence" value="ECO:0007669"/>
    <property type="project" value="UniProtKB-SubCell"/>
</dbReference>
<evidence type="ECO:0000256" key="6">
    <source>
        <dbReference type="ARBA" id="ARBA00022525"/>
    </source>
</evidence>
<dbReference type="AlphaFoldDB" id="A0A0D7BFH7"/>
<evidence type="ECO:0000259" key="14">
    <source>
        <dbReference type="Pfam" id="PF00394"/>
    </source>
</evidence>
<dbReference type="FunFam" id="2.60.40.420:FF:000112">
    <property type="entry name" value="Laccase B"/>
    <property type="match status" value="1"/>
</dbReference>
<gene>
    <name evidence="17" type="ORF">CYLTODRAFT_436403</name>
</gene>
<evidence type="ECO:0000259" key="16">
    <source>
        <dbReference type="Pfam" id="PF07732"/>
    </source>
</evidence>
<dbReference type="Pfam" id="PF07731">
    <property type="entry name" value="Cu-oxidase_2"/>
    <property type="match status" value="1"/>
</dbReference>
<evidence type="ECO:0000256" key="11">
    <source>
        <dbReference type="ARBA" id="ARBA00023157"/>
    </source>
</evidence>
<evidence type="ECO:0000256" key="9">
    <source>
        <dbReference type="ARBA" id="ARBA00023002"/>
    </source>
</evidence>
<dbReference type="GO" id="GO:0005507">
    <property type="term" value="F:copper ion binding"/>
    <property type="evidence" value="ECO:0007669"/>
    <property type="project" value="InterPro"/>
</dbReference>
<evidence type="ECO:0000256" key="13">
    <source>
        <dbReference type="ARBA" id="ARBA00023185"/>
    </source>
</evidence>